<evidence type="ECO:0000256" key="1">
    <source>
        <dbReference type="SAM" id="MobiDB-lite"/>
    </source>
</evidence>
<gene>
    <name evidence="2" type="ORF">UFOVP45_9</name>
</gene>
<feature type="region of interest" description="Disordered" evidence="1">
    <location>
        <begin position="52"/>
        <end position="79"/>
    </location>
</feature>
<evidence type="ECO:0000313" key="2">
    <source>
        <dbReference type="EMBL" id="CAB4123698.1"/>
    </source>
</evidence>
<organism evidence="2">
    <name type="scientific">uncultured Caudovirales phage</name>
    <dbReference type="NCBI Taxonomy" id="2100421"/>
    <lineage>
        <taxon>Viruses</taxon>
        <taxon>Duplodnaviria</taxon>
        <taxon>Heunggongvirae</taxon>
        <taxon>Uroviricota</taxon>
        <taxon>Caudoviricetes</taxon>
        <taxon>Peduoviridae</taxon>
        <taxon>Maltschvirus</taxon>
        <taxon>Maltschvirus maltsch</taxon>
    </lineage>
</organism>
<reference evidence="2" key="1">
    <citation type="submission" date="2020-04" db="EMBL/GenBank/DDBJ databases">
        <authorList>
            <person name="Chiriac C."/>
            <person name="Salcher M."/>
            <person name="Ghai R."/>
            <person name="Kavagutti S V."/>
        </authorList>
    </citation>
    <scope>NUCLEOTIDE SEQUENCE</scope>
</reference>
<feature type="compositionally biased region" description="Low complexity" evidence="1">
    <location>
        <begin position="65"/>
        <end position="79"/>
    </location>
</feature>
<name>A0A6J5KN09_9CAUD</name>
<proteinExistence type="predicted"/>
<protein>
    <submittedName>
        <fullName evidence="2">Uncharacterized protein</fullName>
    </submittedName>
</protein>
<dbReference type="EMBL" id="LR796175">
    <property type="protein sequence ID" value="CAB4123698.1"/>
    <property type="molecule type" value="Genomic_DNA"/>
</dbReference>
<accession>A0A6J5KN09</accession>
<sequence>MAVCANCASDAIYTYQITEEFSQNFCQRHLPKFLVSQKNMGLLPLKEDAPVVDEVPTKSSKKKTTPAVEEPAAETTPAE</sequence>